<dbReference type="SUPFAM" id="SSF53850">
    <property type="entry name" value="Periplasmic binding protein-like II"/>
    <property type="match status" value="1"/>
</dbReference>
<organism evidence="5 6">
    <name type="scientific">Haloferax elongans ATCC BAA-1513</name>
    <dbReference type="NCBI Taxonomy" id="1230453"/>
    <lineage>
        <taxon>Archaea</taxon>
        <taxon>Methanobacteriati</taxon>
        <taxon>Methanobacteriota</taxon>
        <taxon>Stenosarchaea group</taxon>
        <taxon>Halobacteria</taxon>
        <taxon>Halobacteriales</taxon>
        <taxon>Haloferacaceae</taxon>
        <taxon>Haloferax</taxon>
    </lineage>
</organism>
<dbReference type="RefSeq" id="WP_008325060.1">
    <property type="nucleotide sequence ID" value="NZ_AOLK01000021.1"/>
</dbReference>
<comment type="caution">
    <text evidence="5">The sequence shown here is derived from an EMBL/GenBank/DDBJ whole genome shotgun (WGS) entry which is preliminary data.</text>
</comment>
<dbReference type="EMBL" id="AOLK01000021">
    <property type="protein sequence ID" value="ELZ82951.1"/>
    <property type="molecule type" value="Genomic_DNA"/>
</dbReference>
<dbReference type="NCBIfam" id="TIGR02136">
    <property type="entry name" value="ptsS_2"/>
    <property type="match status" value="1"/>
</dbReference>
<dbReference type="Gene3D" id="3.40.190.10">
    <property type="entry name" value="Periplasmic binding protein-like II"/>
    <property type="match status" value="2"/>
</dbReference>
<dbReference type="PATRIC" id="fig|1230453.4.peg.2595"/>
<evidence type="ECO:0000256" key="2">
    <source>
        <dbReference type="ARBA" id="ARBA00022729"/>
    </source>
</evidence>
<dbReference type="InterPro" id="IPR050811">
    <property type="entry name" value="Phosphate_ABC_transporter"/>
</dbReference>
<gene>
    <name evidence="5" type="ORF">C453_13116</name>
</gene>
<feature type="domain" description="PBP" evidence="4">
    <location>
        <begin position="56"/>
        <end position="308"/>
    </location>
</feature>
<name>M0HEJ2_HALEO</name>
<evidence type="ECO:0000259" key="4">
    <source>
        <dbReference type="Pfam" id="PF12849"/>
    </source>
</evidence>
<dbReference type="InterPro" id="IPR011862">
    <property type="entry name" value="Phos-bd"/>
</dbReference>
<protein>
    <submittedName>
        <fullName evidence="5">Phosphate binding protein</fullName>
    </submittedName>
</protein>
<dbReference type="OrthoDB" id="53390at2157"/>
<dbReference type="Proteomes" id="UP000011612">
    <property type="component" value="Unassembled WGS sequence"/>
</dbReference>
<evidence type="ECO:0000313" key="6">
    <source>
        <dbReference type="Proteomes" id="UP000011612"/>
    </source>
</evidence>
<dbReference type="PANTHER" id="PTHR30570">
    <property type="entry name" value="PERIPLASMIC PHOSPHATE BINDING COMPONENT OF PHOSPHATE ABC TRANSPORTER"/>
    <property type="match status" value="1"/>
</dbReference>
<dbReference type="InterPro" id="IPR024370">
    <property type="entry name" value="PBP_domain"/>
</dbReference>
<dbReference type="CDD" id="cd13654">
    <property type="entry name" value="PBP2_phosphate_like_2"/>
    <property type="match status" value="1"/>
</dbReference>
<keyword evidence="2" id="KW-0732">Signal</keyword>
<evidence type="ECO:0000256" key="1">
    <source>
        <dbReference type="ARBA" id="ARBA00022448"/>
    </source>
</evidence>
<evidence type="ECO:0000256" key="3">
    <source>
        <dbReference type="SAM" id="MobiDB-lite"/>
    </source>
</evidence>
<dbReference type="Pfam" id="PF12849">
    <property type="entry name" value="PBP_like_2"/>
    <property type="match status" value="1"/>
</dbReference>
<dbReference type="GO" id="GO:0042301">
    <property type="term" value="F:phosphate ion binding"/>
    <property type="evidence" value="ECO:0007669"/>
    <property type="project" value="InterPro"/>
</dbReference>
<dbReference type="AlphaFoldDB" id="M0HEJ2"/>
<dbReference type="STRING" id="1230453.C453_13116"/>
<feature type="region of interest" description="Disordered" evidence="3">
    <location>
        <begin position="41"/>
        <end position="60"/>
    </location>
</feature>
<reference evidence="5 6" key="1">
    <citation type="journal article" date="2014" name="PLoS Genet.">
        <title>Phylogenetically driven sequencing of extremely halophilic archaea reveals strategies for static and dynamic osmo-response.</title>
        <authorList>
            <person name="Becker E.A."/>
            <person name="Seitzer P.M."/>
            <person name="Tritt A."/>
            <person name="Larsen D."/>
            <person name="Krusor M."/>
            <person name="Yao A.I."/>
            <person name="Wu D."/>
            <person name="Madern D."/>
            <person name="Eisen J.A."/>
            <person name="Darling A.E."/>
            <person name="Facciotti M.T."/>
        </authorList>
    </citation>
    <scope>NUCLEOTIDE SEQUENCE [LARGE SCALE GENOMIC DNA]</scope>
    <source>
        <strain evidence="5 6">ATCC BAA-1513</strain>
    </source>
</reference>
<dbReference type="InterPro" id="IPR006311">
    <property type="entry name" value="TAT_signal"/>
</dbReference>
<accession>M0HEJ2</accession>
<evidence type="ECO:0000313" key="5">
    <source>
        <dbReference type="EMBL" id="ELZ82951.1"/>
    </source>
</evidence>
<sequence>MTDSTPTDPSTRCTAYVNRRTALGTLGSLGLSALTGCLGGEASSSPNQSTTTATTATPENLSGRIRIAGSSTVYPLTLAVGNAFMKKHPEVTVSVTSTGTGGGFADFFCSDRTAINDASRAIADDEVAACERAGVEPIGFQIAIDAITVVVNPDADWVDCVTLDELADIWGVGGATTWSDVRPEWPDEPLDLYGPTTASGTFDYFGETVLGPDTDQRTDHETTEQDNVIARNVSNSTYSMGYFGLAYFLQNKDAVRAVSIDEGSGCVSPSPDHAKSDTYGALSRPLYIYVAADELSRPEVAAFVRYYLQQSMTTVPADVGYVPVTERMATANLDTLDGFLSKS</sequence>
<proteinExistence type="predicted"/>
<keyword evidence="1" id="KW-0813">Transport</keyword>
<dbReference type="PROSITE" id="PS51318">
    <property type="entry name" value="TAT"/>
    <property type="match status" value="1"/>
</dbReference>
<keyword evidence="6" id="KW-1185">Reference proteome</keyword>
<dbReference type="PANTHER" id="PTHR30570:SF1">
    <property type="entry name" value="PHOSPHATE-BINDING PROTEIN PSTS"/>
    <property type="match status" value="1"/>
</dbReference>